<dbReference type="PANTHER" id="PTHR32440">
    <property type="entry name" value="PHOSPHATASE DCR2-RELATED-RELATED"/>
    <property type="match status" value="1"/>
</dbReference>
<name>A0A453SQ12_AEGTS</name>
<dbReference type="GO" id="GO:0005737">
    <property type="term" value="C:cytoplasm"/>
    <property type="evidence" value="ECO:0007669"/>
    <property type="project" value="TreeGrafter"/>
</dbReference>
<dbReference type="Gramene" id="AET7Gv21022000.5">
    <property type="protein sequence ID" value="AET7Gv21022000.5"/>
    <property type="gene ID" value="AET7Gv21022000"/>
</dbReference>
<keyword evidence="2" id="KW-1185">Reference proteome</keyword>
<dbReference type="EnsemblPlants" id="AET7Gv21022000.5">
    <property type="protein sequence ID" value="AET7Gv21022000.5"/>
    <property type="gene ID" value="AET7Gv21022000"/>
</dbReference>
<dbReference type="AlphaFoldDB" id="A0A453SQ12"/>
<reference evidence="1" key="5">
    <citation type="journal article" date="2021" name="G3 (Bethesda)">
        <title>Aegilops tauschii genome assembly Aet v5.0 features greater sequence contiguity and improved annotation.</title>
        <authorList>
            <person name="Wang L."/>
            <person name="Zhu T."/>
            <person name="Rodriguez J.C."/>
            <person name="Deal K.R."/>
            <person name="Dubcovsky J."/>
            <person name="McGuire P.E."/>
            <person name="Lux T."/>
            <person name="Spannagl M."/>
            <person name="Mayer K.F.X."/>
            <person name="Baldrich P."/>
            <person name="Meyers B.C."/>
            <person name="Huo N."/>
            <person name="Gu Y.Q."/>
            <person name="Zhou H."/>
            <person name="Devos K.M."/>
            <person name="Bennetzen J.L."/>
            <person name="Unver T."/>
            <person name="Budak H."/>
            <person name="Gulick P.J."/>
            <person name="Galiba G."/>
            <person name="Kalapos B."/>
            <person name="Nelson D.R."/>
            <person name="Li P."/>
            <person name="You F.M."/>
            <person name="Luo M.C."/>
            <person name="Dvorak J."/>
        </authorList>
    </citation>
    <scope>NUCLEOTIDE SEQUENCE [LARGE SCALE GENOMIC DNA]</scope>
    <source>
        <strain evidence="1">cv. AL8/78</strain>
    </source>
</reference>
<sequence length="69" mass="7595">QVADMHFGNGAATRCRDVAPEVGGARCSDRNTTRFLRRLIEAERPDLIAFTGACFGLLPPRLPLSYSRC</sequence>
<accession>A0A453SQ12</accession>
<organism evidence="1 2">
    <name type="scientific">Aegilops tauschii subsp. strangulata</name>
    <name type="common">Goatgrass</name>
    <dbReference type="NCBI Taxonomy" id="200361"/>
    <lineage>
        <taxon>Eukaryota</taxon>
        <taxon>Viridiplantae</taxon>
        <taxon>Streptophyta</taxon>
        <taxon>Embryophyta</taxon>
        <taxon>Tracheophyta</taxon>
        <taxon>Spermatophyta</taxon>
        <taxon>Magnoliopsida</taxon>
        <taxon>Liliopsida</taxon>
        <taxon>Poales</taxon>
        <taxon>Poaceae</taxon>
        <taxon>BOP clade</taxon>
        <taxon>Pooideae</taxon>
        <taxon>Triticodae</taxon>
        <taxon>Triticeae</taxon>
        <taxon>Triticinae</taxon>
        <taxon>Aegilops</taxon>
    </lineage>
</organism>
<reference evidence="2" key="2">
    <citation type="journal article" date="2017" name="Nat. Plants">
        <title>The Aegilops tauschii genome reveals multiple impacts of transposons.</title>
        <authorList>
            <person name="Zhao G."/>
            <person name="Zou C."/>
            <person name="Li K."/>
            <person name="Wang K."/>
            <person name="Li T."/>
            <person name="Gao L."/>
            <person name="Zhang X."/>
            <person name="Wang H."/>
            <person name="Yang Z."/>
            <person name="Liu X."/>
            <person name="Jiang W."/>
            <person name="Mao L."/>
            <person name="Kong X."/>
            <person name="Jiao Y."/>
            <person name="Jia J."/>
        </authorList>
    </citation>
    <scope>NUCLEOTIDE SEQUENCE [LARGE SCALE GENOMIC DNA]</scope>
    <source>
        <strain evidence="2">cv. AL8/78</strain>
    </source>
</reference>
<protein>
    <submittedName>
        <fullName evidence="1">Uncharacterized protein</fullName>
    </submittedName>
</protein>
<dbReference type="GO" id="GO:0016788">
    <property type="term" value="F:hydrolase activity, acting on ester bonds"/>
    <property type="evidence" value="ECO:0007669"/>
    <property type="project" value="TreeGrafter"/>
</dbReference>
<reference evidence="1" key="4">
    <citation type="submission" date="2019-03" db="UniProtKB">
        <authorList>
            <consortium name="EnsemblPlants"/>
        </authorList>
    </citation>
    <scope>IDENTIFICATION</scope>
</reference>
<dbReference type="Proteomes" id="UP000015105">
    <property type="component" value="Chromosome 7D"/>
</dbReference>
<dbReference type="PANTHER" id="PTHR32440:SF2">
    <property type="entry name" value="INACTIVE PURPLE ACID PHOSPHATASE 28-RELATED"/>
    <property type="match status" value="1"/>
</dbReference>
<evidence type="ECO:0000313" key="2">
    <source>
        <dbReference type="Proteomes" id="UP000015105"/>
    </source>
</evidence>
<evidence type="ECO:0000313" key="1">
    <source>
        <dbReference type="EnsemblPlants" id="AET7Gv21022000.5"/>
    </source>
</evidence>
<reference evidence="2" key="1">
    <citation type="journal article" date="2014" name="Science">
        <title>Ancient hybridizations among the ancestral genomes of bread wheat.</title>
        <authorList>
            <consortium name="International Wheat Genome Sequencing Consortium,"/>
            <person name="Marcussen T."/>
            <person name="Sandve S.R."/>
            <person name="Heier L."/>
            <person name="Spannagl M."/>
            <person name="Pfeifer M."/>
            <person name="Jakobsen K.S."/>
            <person name="Wulff B.B."/>
            <person name="Steuernagel B."/>
            <person name="Mayer K.F."/>
            <person name="Olsen O.A."/>
        </authorList>
    </citation>
    <scope>NUCLEOTIDE SEQUENCE [LARGE SCALE GENOMIC DNA]</scope>
    <source>
        <strain evidence="2">cv. AL8/78</strain>
    </source>
</reference>
<proteinExistence type="predicted"/>
<reference evidence="1" key="3">
    <citation type="journal article" date="2017" name="Nature">
        <title>Genome sequence of the progenitor of the wheat D genome Aegilops tauschii.</title>
        <authorList>
            <person name="Luo M.C."/>
            <person name="Gu Y.Q."/>
            <person name="Puiu D."/>
            <person name="Wang H."/>
            <person name="Twardziok S.O."/>
            <person name="Deal K.R."/>
            <person name="Huo N."/>
            <person name="Zhu T."/>
            <person name="Wang L."/>
            <person name="Wang Y."/>
            <person name="McGuire P.E."/>
            <person name="Liu S."/>
            <person name="Long H."/>
            <person name="Ramasamy R.K."/>
            <person name="Rodriguez J.C."/>
            <person name="Van S.L."/>
            <person name="Yuan L."/>
            <person name="Wang Z."/>
            <person name="Xia Z."/>
            <person name="Xiao L."/>
            <person name="Anderson O.D."/>
            <person name="Ouyang S."/>
            <person name="Liang Y."/>
            <person name="Zimin A.V."/>
            <person name="Pertea G."/>
            <person name="Qi P."/>
            <person name="Bennetzen J.L."/>
            <person name="Dai X."/>
            <person name="Dawson M.W."/>
            <person name="Muller H.G."/>
            <person name="Kugler K."/>
            <person name="Rivarola-Duarte L."/>
            <person name="Spannagl M."/>
            <person name="Mayer K.F.X."/>
            <person name="Lu F.H."/>
            <person name="Bevan M.W."/>
            <person name="Leroy P."/>
            <person name="Li P."/>
            <person name="You F.M."/>
            <person name="Sun Q."/>
            <person name="Liu Z."/>
            <person name="Lyons E."/>
            <person name="Wicker T."/>
            <person name="Salzberg S.L."/>
            <person name="Devos K.M."/>
            <person name="Dvorak J."/>
        </authorList>
    </citation>
    <scope>NUCLEOTIDE SEQUENCE [LARGE SCALE GENOMIC DNA]</scope>
    <source>
        <strain evidence="1">cv. AL8/78</strain>
    </source>
</reference>